<evidence type="ECO:0000256" key="7">
    <source>
        <dbReference type="ARBA" id="ARBA00022692"/>
    </source>
</evidence>
<evidence type="ECO:0000256" key="12">
    <source>
        <dbReference type="SAM" id="Phobius"/>
    </source>
</evidence>
<evidence type="ECO:0000313" key="15">
    <source>
        <dbReference type="Proteomes" id="UP000054709"/>
    </source>
</evidence>
<keyword evidence="15" id="KW-1185">Reference proteome</keyword>
<dbReference type="InterPro" id="IPR000390">
    <property type="entry name" value="Small_drug/metabolite_transptr"/>
</dbReference>
<dbReference type="InterPro" id="IPR000620">
    <property type="entry name" value="EamA_dom"/>
</dbReference>
<keyword evidence="4" id="KW-0444">Lipid biosynthesis</keyword>
<dbReference type="AlphaFoldDB" id="A0A0W1AV42"/>
<evidence type="ECO:0000256" key="9">
    <source>
        <dbReference type="ARBA" id="ARBA00022989"/>
    </source>
</evidence>
<evidence type="ECO:0000256" key="10">
    <source>
        <dbReference type="ARBA" id="ARBA00023098"/>
    </source>
</evidence>
<feature type="domain" description="EamA" evidence="13">
    <location>
        <begin position="150"/>
        <end position="283"/>
    </location>
</feature>
<evidence type="ECO:0000256" key="3">
    <source>
        <dbReference type="ARBA" id="ARBA00022475"/>
    </source>
</evidence>
<feature type="transmembrane region" description="Helical" evidence="12">
    <location>
        <begin position="239"/>
        <end position="261"/>
    </location>
</feature>
<feature type="transmembrane region" description="Helical" evidence="12">
    <location>
        <begin position="117"/>
        <end position="137"/>
    </location>
</feature>
<proteinExistence type="inferred from homology"/>
<feature type="transmembrane region" description="Helical" evidence="12">
    <location>
        <begin position="270"/>
        <end position="286"/>
    </location>
</feature>
<keyword evidence="9 12" id="KW-1133">Transmembrane helix</keyword>
<evidence type="ECO:0000256" key="6">
    <source>
        <dbReference type="ARBA" id="ARBA00022556"/>
    </source>
</evidence>
<evidence type="ECO:0000256" key="1">
    <source>
        <dbReference type="ARBA" id="ARBA00004651"/>
    </source>
</evidence>
<evidence type="ECO:0000256" key="8">
    <source>
        <dbReference type="ARBA" id="ARBA00022985"/>
    </source>
</evidence>
<dbReference type="OrthoDB" id="157232at2"/>
<keyword evidence="6" id="KW-0441">Lipid A biosynthesis</keyword>
<keyword evidence="7 12" id="KW-0812">Transmembrane</keyword>
<evidence type="ECO:0000256" key="5">
    <source>
        <dbReference type="ARBA" id="ARBA00022519"/>
    </source>
</evidence>
<feature type="domain" description="EamA" evidence="13">
    <location>
        <begin position="4"/>
        <end position="134"/>
    </location>
</feature>
<dbReference type="GO" id="GO:0022857">
    <property type="term" value="F:transmembrane transporter activity"/>
    <property type="evidence" value="ECO:0007669"/>
    <property type="project" value="InterPro"/>
</dbReference>
<dbReference type="Pfam" id="PF00892">
    <property type="entry name" value="EamA"/>
    <property type="match status" value="2"/>
</dbReference>
<dbReference type="EMBL" id="LCZJ02000029">
    <property type="protein sequence ID" value="KTD85196.1"/>
    <property type="molecule type" value="Genomic_DNA"/>
</dbReference>
<evidence type="ECO:0000256" key="2">
    <source>
        <dbReference type="ARBA" id="ARBA00007362"/>
    </source>
</evidence>
<feature type="transmembrane region" description="Helical" evidence="12">
    <location>
        <begin position="149"/>
        <end position="167"/>
    </location>
</feature>
<evidence type="ECO:0000256" key="11">
    <source>
        <dbReference type="ARBA" id="ARBA00023136"/>
    </source>
</evidence>
<dbReference type="Proteomes" id="UP000054709">
    <property type="component" value="Unassembled WGS sequence"/>
</dbReference>
<feature type="transmembrane region" description="Helical" evidence="12">
    <location>
        <begin position="6"/>
        <end position="23"/>
    </location>
</feature>
<accession>A0A0W1AV42</accession>
<feature type="transmembrane region" description="Helical" evidence="12">
    <location>
        <begin position="215"/>
        <end position="233"/>
    </location>
</feature>
<evidence type="ECO:0000313" key="14">
    <source>
        <dbReference type="EMBL" id="KTD85196.1"/>
    </source>
</evidence>
<keyword evidence="3" id="KW-1003">Cell membrane</keyword>
<keyword evidence="5" id="KW-0997">Cell inner membrane</keyword>
<reference evidence="14 15" key="1">
    <citation type="journal article" date="2015" name="Int. Biodeterior. Biodegradation">
        <title>Physiological and genetic screening methods for the isolation of methyl tert-butyl ether-degrading bacteria for bioremediation purposes.</title>
        <authorList>
            <person name="Guisado I.M."/>
            <person name="Purswani J."/>
            <person name="Gonzalez Lopez J."/>
            <person name="Pozo C."/>
        </authorList>
    </citation>
    <scope>NUCLEOTIDE SEQUENCE [LARGE SCALE GENOMIC DNA]</scope>
    <source>
        <strain evidence="14 15">SH7</strain>
    </source>
</reference>
<name>A0A0W1AV42_9BACL</name>
<dbReference type="Gene3D" id="1.10.3730.20">
    <property type="match status" value="2"/>
</dbReference>
<dbReference type="GO" id="GO:0009103">
    <property type="term" value="P:lipopolysaccharide biosynthetic process"/>
    <property type="evidence" value="ECO:0007669"/>
    <property type="project" value="UniProtKB-KW"/>
</dbReference>
<keyword evidence="10" id="KW-0443">Lipid metabolism</keyword>
<comment type="similarity">
    <text evidence="2">Belongs to the EamA transporter family.</text>
</comment>
<dbReference type="PANTHER" id="PTHR30561:SF9">
    <property type="entry name" value="4-AMINO-4-DEOXY-L-ARABINOSE-PHOSPHOUNDECAPRENOL FLIPPASE SUBUNIT ARNF-RELATED"/>
    <property type="match status" value="1"/>
</dbReference>
<feature type="transmembrane region" description="Helical" evidence="12">
    <location>
        <begin position="62"/>
        <end position="80"/>
    </location>
</feature>
<organism evidence="14 15">
    <name type="scientific">Paenibacillus etheri</name>
    <dbReference type="NCBI Taxonomy" id="1306852"/>
    <lineage>
        <taxon>Bacteria</taxon>
        <taxon>Bacillati</taxon>
        <taxon>Bacillota</taxon>
        <taxon>Bacilli</taxon>
        <taxon>Bacillales</taxon>
        <taxon>Paenibacillaceae</taxon>
        <taxon>Paenibacillus</taxon>
    </lineage>
</organism>
<feature type="transmembrane region" description="Helical" evidence="12">
    <location>
        <begin position="92"/>
        <end position="111"/>
    </location>
</feature>
<feature type="transmembrane region" description="Helical" evidence="12">
    <location>
        <begin position="187"/>
        <end position="203"/>
    </location>
</feature>
<dbReference type="GO" id="GO:0005886">
    <property type="term" value="C:plasma membrane"/>
    <property type="evidence" value="ECO:0007669"/>
    <property type="project" value="UniProtKB-SubCell"/>
</dbReference>
<keyword evidence="11 12" id="KW-0472">Membrane</keyword>
<comment type="caution">
    <text evidence="14">The sequence shown here is derived from an EMBL/GenBank/DDBJ whole genome shotgun (WGS) entry which is preliminary data.</text>
</comment>
<gene>
    <name evidence="14" type="ORF">UQ64_21385</name>
</gene>
<comment type="subcellular location">
    <subcellularLocation>
        <location evidence="1">Cell membrane</location>
        <topology evidence="1">Multi-pass membrane protein</topology>
    </subcellularLocation>
</comment>
<protein>
    <recommendedName>
        <fullName evidence="13">EamA domain-containing protein</fullName>
    </recommendedName>
</protein>
<dbReference type="PANTHER" id="PTHR30561">
    <property type="entry name" value="SMR FAMILY PROTON-DEPENDENT DRUG EFFLUX TRANSPORTER SUGE"/>
    <property type="match status" value="1"/>
</dbReference>
<evidence type="ECO:0000259" key="13">
    <source>
        <dbReference type="Pfam" id="PF00892"/>
    </source>
</evidence>
<keyword evidence="8" id="KW-0448">Lipopolysaccharide biosynthesis</keyword>
<dbReference type="InterPro" id="IPR037185">
    <property type="entry name" value="EmrE-like"/>
</dbReference>
<feature type="transmembrane region" description="Helical" evidence="12">
    <location>
        <begin position="30"/>
        <end position="50"/>
    </location>
</feature>
<dbReference type="SUPFAM" id="SSF103481">
    <property type="entry name" value="Multidrug resistance efflux transporter EmrE"/>
    <property type="match status" value="2"/>
</dbReference>
<evidence type="ECO:0000256" key="4">
    <source>
        <dbReference type="ARBA" id="ARBA00022516"/>
    </source>
</evidence>
<dbReference type="RefSeq" id="WP_060624985.1">
    <property type="nucleotide sequence ID" value="NZ_LCZJ02000029.1"/>
</dbReference>
<sequence>MISMAVFLVLFSGITHAVWNLFTKRSLNKYVFLWSIHIVGTLALLPYFIIELLQVELPAETLGYMAISALFQGSYFIFLSKSYSYGDLSQTYPIMRGTGVMLVTLLSVVLFGDSLTLVGWIAFCCIIVGLFIISGIANRHANQGETTHSISILYAIVVGMCVAGYTLMDKLIVQQLSPLSTLELSNINYVIVAFFMVIRAGRAQIIREWQQNWKMILIGCICSPASYFMFLMAMKLAPLASIAPIREIGTVVGTILGILVLKEKQGVRRIIMSAVITCGIISIAIWG</sequence>